<evidence type="ECO:0000256" key="1">
    <source>
        <dbReference type="ARBA" id="ARBA00008642"/>
    </source>
</evidence>
<dbReference type="GO" id="GO:0044550">
    <property type="term" value="P:secondary metabolite biosynthetic process"/>
    <property type="evidence" value="ECO:0007669"/>
    <property type="project" value="TreeGrafter"/>
</dbReference>
<protein>
    <recommendedName>
        <fullName evidence="9">Beta-ketoacyl-[acyl-carrier-protein] synthase III</fullName>
        <shortName evidence="9">Beta-ketoacyl-ACP synthase III</shortName>
        <shortName evidence="9">KAS III</shortName>
        <ecNumber evidence="9">2.3.1.180</ecNumber>
    </recommendedName>
    <alternativeName>
        <fullName evidence="9">3-oxoacyl-[acyl-carrier-protein] synthase 3</fullName>
    </alternativeName>
    <alternativeName>
        <fullName evidence="9">3-oxoacyl-[acyl-carrier-protein] synthase III</fullName>
    </alternativeName>
</protein>
<comment type="subcellular location">
    <subcellularLocation>
        <location evidence="9">Cytoplasm</location>
    </subcellularLocation>
</comment>
<dbReference type="EC" id="2.3.1.180" evidence="9"/>
<proteinExistence type="inferred from homology"/>
<gene>
    <name evidence="9" type="primary">fabH</name>
    <name evidence="12" type="ORF">IV53_GL001024</name>
</gene>
<comment type="caution">
    <text evidence="12">The sequence shown here is derived from an EMBL/GenBank/DDBJ whole genome shotgun (WGS) entry which is preliminary data.</text>
</comment>
<dbReference type="PANTHER" id="PTHR34069">
    <property type="entry name" value="3-OXOACYL-[ACYL-CARRIER-PROTEIN] SYNTHASE 3"/>
    <property type="match status" value="1"/>
</dbReference>
<keyword evidence="6 9" id="KW-0443">Lipid metabolism</keyword>
<evidence type="ECO:0000256" key="2">
    <source>
        <dbReference type="ARBA" id="ARBA00022490"/>
    </source>
</evidence>
<dbReference type="GO" id="GO:0005737">
    <property type="term" value="C:cytoplasm"/>
    <property type="evidence" value="ECO:0007669"/>
    <property type="project" value="UniProtKB-SubCell"/>
</dbReference>
<evidence type="ECO:0000256" key="6">
    <source>
        <dbReference type="ARBA" id="ARBA00023098"/>
    </source>
</evidence>
<name>A0A0R2KIQ3_9LACO</name>
<evidence type="ECO:0000256" key="4">
    <source>
        <dbReference type="ARBA" id="ARBA00022679"/>
    </source>
</evidence>
<organism evidence="12 13">
    <name type="scientific">Ligilactobacillus ceti DSM 22408</name>
    <dbReference type="NCBI Taxonomy" id="1122146"/>
    <lineage>
        <taxon>Bacteria</taxon>
        <taxon>Bacillati</taxon>
        <taxon>Bacillota</taxon>
        <taxon>Bacilli</taxon>
        <taxon>Lactobacillales</taxon>
        <taxon>Lactobacillaceae</taxon>
        <taxon>Ligilactobacillus</taxon>
    </lineage>
</organism>
<evidence type="ECO:0000313" key="12">
    <source>
        <dbReference type="EMBL" id="KRN89051.1"/>
    </source>
</evidence>
<keyword evidence="9" id="KW-0511">Multifunctional enzyme</keyword>
<comment type="catalytic activity">
    <reaction evidence="9">
        <text>malonyl-[ACP] + acetyl-CoA + H(+) = 3-oxobutanoyl-[ACP] + CO2 + CoA</text>
        <dbReference type="Rhea" id="RHEA:12080"/>
        <dbReference type="Rhea" id="RHEA-COMP:9623"/>
        <dbReference type="Rhea" id="RHEA-COMP:9625"/>
        <dbReference type="ChEBI" id="CHEBI:15378"/>
        <dbReference type="ChEBI" id="CHEBI:16526"/>
        <dbReference type="ChEBI" id="CHEBI:57287"/>
        <dbReference type="ChEBI" id="CHEBI:57288"/>
        <dbReference type="ChEBI" id="CHEBI:78449"/>
        <dbReference type="ChEBI" id="CHEBI:78450"/>
        <dbReference type="EC" id="2.3.1.180"/>
    </reaction>
</comment>
<dbReference type="Proteomes" id="UP000051500">
    <property type="component" value="Unassembled WGS sequence"/>
</dbReference>
<keyword evidence="8 9" id="KW-0012">Acyltransferase</keyword>
<dbReference type="GO" id="GO:0033818">
    <property type="term" value="F:beta-ketoacyl-acyl-carrier-protein synthase III activity"/>
    <property type="evidence" value="ECO:0007669"/>
    <property type="project" value="UniProtKB-UniRule"/>
</dbReference>
<keyword evidence="13" id="KW-1185">Reference proteome</keyword>
<dbReference type="OrthoDB" id="9815506at2"/>
<accession>A0A0R2KIQ3</accession>
<comment type="similarity">
    <text evidence="1 9">Belongs to the thiolase-like superfamily. FabH family.</text>
</comment>
<dbReference type="GO" id="GO:0004315">
    <property type="term" value="F:3-oxoacyl-[acyl-carrier-protein] synthase activity"/>
    <property type="evidence" value="ECO:0007669"/>
    <property type="project" value="InterPro"/>
</dbReference>
<dbReference type="Pfam" id="PF08541">
    <property type="entry name" value="ACP_syn_III_C"/>
    <property type="match status" value="1"/>
</dbReference>
<dbReference type="UniPathway" id="UPA00094"/>
<feature type="domain" description="Beta-ketoacyl-[acyl-carrier-protein] synthase III C-terminal" evidence="10">
    <location>
        <begin position="237"/>
        <end position="323"/>
    </location>
</feature>
<feature type="active site" evidence="9">
    <location>
        <position position="283"/>
    </location>
</feature>
<reference evidence="12 13" key="1">
    <citation type="journal article" date="2015" name="Genome Announc.">
        <title>Expanding the biotechnology potential of lactobacilli through comparative genomics of 213 strains and associated genera.</title>
        <authorList>
            <person name="Sun Z."/>
            <person name="Harris H.M."/>
            <person name="McCann A."/>
            <person name="Guo C."/>
            <person name="Argimon S."/>
            <person name="Zhang W."/>
            <person name="Yang X."/>
            <person name="Jeffery I.B."/>
            <person name="Cooney J.C."/>
            <person name="Kagawa T.F."/>
            <person name="Liu W."/>
            <person name="Song Y."/>
            <person name="Salvetti E."/>
            <person name="Wrobel A."/>
            <person name="Rasinkangas P."/>
            <person name="Parkhill J."/>
            <person name="Rea M.C."/>
            <person name="O'Sullivan O."/>
            <person name="Ritari J."/>
            <person name="Douillard F.P."/>
            <person name="Paul Ross R."/>
            <person name="Yang R."/>
            <person name="Briner A.E."/>
            <person name="Felis G.E."/>
            <person name="de Vos W.M."/>
            <person name="Barrangou R."/>
            <person name="Klaenhammer T.R."/>
            <person name="Caufield P.W."/>
            <person name="Cui Y."/>
            <person name="Zhang H."/>
            <person name="O'Toole P.W."/>
        </authorList>
    </citation>
    <scope>NUCLEOTIDE SEQUENCE [LARGE SCALE GENOMIC DNA]</scope>
    <source>
        <strain evidence="12 13">DSM 22408</strain>
    </source>
</reference>
<evidence type="ECO:0000259" key="10">
    <source>
        <dbReference type="Pfam" id="PF08541"/>
    </source>
</evidence>
<evidence type="ECO:0000256" key="9">
    <source>
        <dbReference type="HAMAP-Rule" id="MF_01815"/>
    </source>
</evidence>
<feature type="domain" description="Beta-ketoacyl-[acyl-carrier-protein] synthase III N-terminal" evidence="11">
    <location>
        <begin position="107"/>
        <end position="176"/>
    </location>
</feature>
<evidence type="ECO:0000256" key="5">
    <source>
        <dbReference type="ARBA" id="ARBA00022832"/>
    </source>
</evidence>
<dbReference type="Pfam" id="PF08545">
    <property type="entry name" value="ACP_syn_III"/>
    <property type="match status" value="1"/>
</dbReference>
<dbReference type="SUPFAM" id="SSF53901">
    <property type="entry name" value="Thiolase-like"/>
    <property type="match status" value="1"/>
</dbReference>
<evidence type="ECO:0000256" key="7">
    <source>
        <dbReference type="ARBA" id="ARBA00023160"/>
    </source>
</evidence>
<dbReference type="STRING" id="1122146.IV53_GL001024"/>
<dbReference type="eggNOG" id="COG0332">
    <property type="taxonomic scope" value="Bacteria"/>
</dbReference>
<dbReference type="HAMAP" id="MF_01815">
    <property type="entry name" value="FabH"/>
    <property type="match status" value="1"/>
</dbReference>
<dbReference type="NCBIfam" id="NF006829">
    <property type="entry name" value="PRK09352.1"/>
    <property type="match status" value="1"/>
</dbReference>
<comment type="domain">
    <text evidence="9">The last Arg residue of the ACP-binding site is essential for the weak association between ACP/AcpP and FabH.</text>
</comment>
<dbReference type="InterPro" id="IPR004655">
    <property type="entry name" value="FabH"/>
</dbReference>
<evidence type="ECO:0000259" key="11">
    <source>
        <dbReference type="Pfam" id="PF08545"/>
    </source>
</evidence>
<dbReference type="EMBL" id="JQBZ01000025">
    <property type="protein sequence ID" value="KRN89051.1"/>
    <property type="molecule type" value="Genomic_DNA"/>
</dbReference>
<feature type="region of interest" description="ACP-binding" evidence="9">
    <location>
        <begin position="254"/>
        <end position="258"/>
    </location>
</feature>
<dbReference type="AlphaFoldDB" id="A0A0R2KIQ3"/>
<evidence type="ECO:0000313" key="13">
    <source>
        <dbReference type="Proteomes" id="UP000051500"/>
    </source>
</evidence>
<evidence type="ECO:0000256" key="3">
    <source>
        <dbReference type="ARBA" id="ARBA00022516"/>
    </source>
</evidence>
<keyword evidence="2 9" id="KW-0963">Cytoplasm</keyword>
<dbReference type="Gene3D" id="3.40.47.10">
    <property type="match status" value="1"/>
</dbReference>
<keyword evidence="3 9" id="KW-0444">Lipid biosynthesis</keyword>
<comment type="pathway">
    <text evidence="9">Lipid metabolism; fatty acid biosynthesis.</text>
</comment>
<dbReference type="RefSeq" id="WP_027107452.1">
    <property type="nucleotide sequence ID" value="NZ_JQBZ01000025.1"/>
</dbReference>
<dbReference type="CDD" id="cd00830">
    <property type="entry name" value="KAS_III"/>
    <property type="match status" value="1"/>
</dbReference>
<dbReference type="PANTHER" id="PTHR34069:SF2">
    <property type="entry name" value="BETA-KETOACYL-[ACYL-CARRIER-PROTEIN] SYNTHASE III"/>
    <property type="match status" value="1"/>
</dbReference>
<keyword evidence="5 9" id="KW-0276">Fatty acid metabolism</keyword>
<sequence length="330" mass="35754">MAKYVKFLASAGYFPETVVTNDELSQIMETNDEWIQAHTGIKERRYAIDENTSDLSTKVALKLLKQSNLQAEAIDLIILSTISPDAITPSTAAIVQSNIGAKNAFAFDISAACSGFVYALSIAEKYVRSGQYQNVMVISAEVNSKMMDFTDRTSAVFFGDAAGGAILSASDNPNDEMYVAEKLATKGDADVIHSGRIAPLSAVKADNYPQMDAFYQDGRAVYEFVTSTVLAHIQQFLAEQKLTADDFDLIVLHQANLRLIEYIAQELKQPLDKFAINVPTIGNTSSAGLPTALAERLSDGQTYGKVLLTGFGAGLAYGSVILNLQNFSQK</sequence>
<keyword evidence="4 9" id="KW-0808">Transferase</keyword>
<feature type="active site" evidence="9">
    <location>
        <position position="113"/>
    </location>
</feature>
<feature type="active site" evidence="9">
    <location>
        <position position="253"/>
    </location>
</feature>
<dbReference type="GO" id="GO:0006633">
    <property type="term" value="P:fatty acid biosynthetic process"/>
    <property type="evidence" value="ECO:0007669"/>
    <property type="project" value="UniProtKB-UniRule"/>
</dbReference>
<evidence type="ECO:0000256" key="8">
    <source>
        <dbReference type="ARBA" id="ARBA00023315"/>
    </source>
</evidence>
<dbReference type="PATRIC" id="fig|1122146.4.peg.1059"/>
<keyword evidence="7 9" id="KW-0275">Fatty acid biosynthesis</keyword>
<dbReference type="InterPro" id="IPR013751">
    <property type="entry name" value="ACP_syn_III_N"/>
</dbReference>
<comment type="function">
    <text evidence="9">Catalyzes the condensation reaction of fatty acid synthesis by the addition to an acyl acceptor of two carbons from malonyl-ACP. Catalyzes the first condensation reaction which initiates fatty acid synthesis and may therefore play a role in governing the total rate of fatty acid production. Possesses both acetoacetyl-ACP synthase and acetyl transacylase activities. Its substrate specificity determines the biosynthesis of branched-chain and/or straight-chain of fatty acids.</text>
</comment>
<dbReference type="InterPro" id="IPR013747">
    <property type="entry name" value="ACP_syn_III_C"/>
</dbReference>
<comment type="subunit">
    <text evidence="9">Homodimer.</text>
</comment>
<dbReference type="InterPro" id="IPR016039">
    <property type="entry name" value="Thiolase-like"/>
</dbReference>